<accession>A0A813IQE4</accession>
<evidence type="ECO:0000259" key="2">
    <source>
        <dbReference type="PROSITE" id="PS50004"/>
    </source>
</evidence>
<feature type="compositionally biased region" description="Low complexity" evidence="1">
    <location>
        <begin position="26"/>
        <end position="37"/>
    </location>
</feature>
<dbReference type="PANTHER" id="PTHR45761">
    <property type="entry name" value="EXTENDED SYNAPTOTAGMIN-LIKE PROTEIN 2, ISOFORM C"/>
    <property type="match status" value="1"/>
</dbReference>
<organism evidence="3 4">
    <name type="scientific">Polarella glacialis</name>
    <name type="common">Dinoflagellate</name>
    <dbReference type="NCBI Taxonomy" id="89957"/>
    <lineage>
        <taxon>Eukaryota</taxon>
        <taxon>Sar</taxon>
        <taxon>Alveolata</taxon>
        <taxon>Dinophyceae</taxon>
        <taxon>Suessiales</taxon>
        <taxon>Suessiaceae</taxon>
        <taxon>Polarella</taxon>
    </lineage>
</organism>
<name>A0A813IQE4_POLGL</name>
<dbReference type="PROSITE" id="PS50004">
    <property type="entry name" value="C2"/>
    <property type="match status" value="1"/>
</dbReference>
<evidence type="ECO:0000256" key="1">
    <source>
        <dbReference type="SAM" id="MobiDB-lite"/>
    </source>
</evidence>
<feature type="compositionally biased region" description="Polar residues" evidence="1">
    <location>
        <begin position="222"/>
        <end position="231"/>
    </location>
</feature>
<sequence>AWLSQPYIEPRGFPGGSIGPRPAFFSSGTVSGPSLSSQKELQELRDRLRQEEQQAGFLRQQVQSTPRVLPSTLPSDARAGELWRYNSPDGLPLHIRQAPDLEAPRTNGMLQPGDLFLVAELARAPGGITFLRLADGRGWVFDRKPAPKVPPVSRRVSLFGDESQAKQAQDLILCSRVAGSEERHVVNAIPAFQSQAIVGLSRPSILDSRLPPADAPKAVKVVQSSPSTFPPRTTGGRPGSLGCGGHLEAMTQAPPMSTSEFSGAVGSHEESAIERYRELYLQGQLEGFEILDPDSVFHPHLVKRSLPDVPPSSVPATLRKTERQNVAAPSSESLRRTLPPRSSLGGPEVPASSSTSGRISSDRGSVIHRWPAPLHVRVLAARDLQNTDGGGFFGGKSDPYVVVRFGREERKTATIQDSLDPVWSKNNDFQFKVSKPQEGASGIDDSLKLELEVLNSNMFTDDSLG</sequence>
<dbReference type="Proteomes" id="UP000626109">
    <property type="component" value="Unassembled WGS sequence"/>
</dbReference>
<proteinExistence type="predicted"/>
<dbReference type="AlphaFoldDB" id="A0A813IQE4"/>
<feature type="non-terminal residue" evidence="3">
    <location>
        <position position="1"/>
    </location>
</feature>
<dbReference type="SUPFAM" id="SSF49562">
    <property type="entry name" value="C2 domain (Calcium/lipid-binding domain, CaLB)"/>
    <property type="match status" value="1"/>
</dbReference>
<dbReference type="CDD" id="cd00030">
    <property type="entry name" value="C2"/>
    <property type="match status" value="1"/>
</dbReference>
<dbReference type="Pfam" id="PF00168">
    <property type="entry name" value="C2"/>
    <property type="match status" value="1"/>
</dbReference>
<feature type="domain" description="C2" evidence="2">
    <location>
        <begin position="353"/>
        <end position="465"/>
    </location>
</feature>
<feature type="region of interest" description="Disordered" evidence="1">
    <location>
        <begin position="216"/>
        <end position="238"/>
    </location>
</feature>
<dbReference type="InterPro" id="IPR051634">
    <property type="entry name" value="Extended_Synaptotagmin"/>
</dbReference>
<feature type="region of interest" description="Disordered" evidence="1">
    <location>
        <begin position="11"/>
        <end position="40"/>
    </location>
</feature>
<evidence type="ECO:0000313" key="3">
    <source>
        <dbReference type="EMBL" id="CAE8653176.1"/>
    </source>
</evidence>
<dbReference type="PANTHER" id="PTHR45761:SF1">
    <property type="entry name" value="EXTENDED SYNAPTOTAGMIN-LIKE PROTEIN 2, ISOFORM C"/>
    <property type="match status" value="1"/>
</dbReference>
<dbReference type="Gene3D" id="2.60.40.150">
    <property type="entry name" value="C2 domain"/>
    <property type="match status" value="1"/>
</dbReference>
<reference evidence="3" key="1">
    <citation type="submission" date="2021-02" db="EMBL/GenBank/DDBJ databases">
        <authorList>
            <person name="Dougan E. K."/>
            <person name="Rhodes N."/>
            <person name="Thang M."/>
            <person name="Chan C."/>
        </authorList>
    </citation>
    <scope>NUCLEOTIDE SEQUENCE</scope>
</reference>
<dbReference type="InterPro" id="IPR035892">
    <property type="entry name" value="C2_domain_sf"/>
</dbReference>
<feature type="region of interest" description="Disordered" evidence="1">
    <location>
        <begin position="302"/>
        <end position="364"/>
    </location>
</feature>
<feature type="non-terminal residue" evidence="3">
    <location>
        <position position="465"/>
    </location>
</feature>
<protein>
    <recommendedName>
        <fullName evidence="2">C2 domain-containing protein</fullName>
    </recommendedName>
</protein>
<gene>
    <name evidence="3" type="ORF">PGLA2088_LOCUS10202</name>
</gene>
<evidence type="ECO:0000313" key="4">
    <source>
        <dbReference type="Proteomes" id="UP000626109"/>
    </source>
</evidence>
<dbReference type="InterPro" id="IPR000008">
    <property type="entry name" value="C2_dom"/>
</dbReference>
<dbReference type="EMBL" id="CAJNNW010011426">
    <property type="protein sequence ID" value="CAE8653176.1"/>
    <property type="molecule type" value="Genomic_DNA"/>
</dbReference>
<feature type="compositionally biased region" description="Low complexity" evidence="1">
    <location>
        <begin position="352"/>
        <end position="364"/>
    </location>
</feature>
<comment type="caution">
    <text evidence="3">The sequence shown here is derived from an EMBL/GenBank/DDBJ whole genome shotgun (WGS) entry which is preliminary data.</text>
</comment>